<evidence type="ECO:0000256" key="2">
    <source>
        <dbReference type="SAM" id="SignalP"/>
    </source>
</evidence>
<protein>
    <submittedName>
        <fullName evidence="3">Uncharacterized protein</fullName>
    </submittedName>
</protein>
<feature type="signal peptide" evidence="2">
    <location>
        <begin position="1"/>
        <end position="39"/>
    </location>
</feature>
<feature type="chain" id="PRO_5032931787" evidence="2">
    <location>
        <begin position="40"/>
        <end position="317"/>
    </location>
</feature>
<feature type="region of interest" description="Disordered" evidence="1">
    <location>
        <begin position="295"/>
        <end position="317"/>
    </location>
</feature>
<organism evidence="3 4">
    <name type="scientific">Polymorphospora rubra</name>
    <dbReference type="NCBI Taxonomy" id="338584"/>
    <lineage>
        <taxon>Bacteria</taxon>
        <taxon>Bacillati</taxon>
        <taxon>Actinomycetota</taxon>
        <taxon>Actinomycetes</taxon>
        <taxon>Micromonosporales</taxon>
        <taxon>Micromonosporaceae</taxon>
        <taxon>Polymorphospora</taxon>
    </lineage>
</organism>
<reference evidence="3" key="1">
    <citation type="submission" date="2020-08" db="EMBL/GenBank/DDBJ databases">
        <title>Whole genome shotgun sequence of Polymorphospora rubra NBRC 101157.</title>
        <authorList>
            <person name="Komaki H."/>
            <person name="Tamura T."/>
        </authorList>
    </citation>
    <scope>NUCLEOTIDE SEQUENCE</scope>
    <source>
        <strain evidence="3">NBRC 101157</strain>
    </source>
</reference>
<dbReference type="AlphaFoldDB" id="A0A810ND83"/>
<dbReference type="EMBL" id="AP023359">
    <property type="protein sequence ID" value="BCJ70284.1"/>
    <property type="molecule type" value="Genomic_DNA"/>
</dbReference>
<name>A0A810ND83_9ACTN</name>
<evidence type="ECO:0000313" key="4">
    <source>
        <dbReference type="Proteomes" id="UP000680866"/>
    </source>
</evidence>
<dbReference type="Proteomes" id="UP000680866">
    <property type="component" value="Chromosome"/>
</dbReference>
<evidence type="ECO:0000256" key="1">
    <source>
        <dbReference type="SAM" id="MobiDB-lite"/>
    </source>
</evidence>
<evidence type="ECO:0000313" key="3">
    <source>
        <dbReference type="EMBL" id="BCJ70284.1"/>
    </source>
</evidence>
<proteinExistence type="predicted"/>
<dbReference type="RefSeq" id="WP_212820088.1">
    <property type="nucleotide sequence ID" value="NZ_AP023359.1"/>
</dbReference>
<accession>A0A810ND83</accession>
<dbReference type="KEGG" id="pry:Prubr_73050"/>
<keyword evidence="2" id="KW-0732">Signal</keyword>
<sequence length="317" mass="31885">MIRRHSPGRPGAARHRTGPLSTAAALALAAALGTPVAAAARPVAGPPTIGIDRAEVAVGAQVTVTLTGWPAGLVNVELCGNGGRRGSADCAVTSAVQVAVTAGGPARTRLRVVAPPVACPCVVRASSLDQGTSGTVPLAVTGSSAPAVPAGDALDPAPSARLVVTELEVTGDASWSGLFGGPARRLLVATVRNDGTAPAVEPAVSVTLGRGDAPTGFVPPPLLDTIAPGEQRVVRLPFTIPGPAVGRYTVRGEIGGLGQPVVFSATTRNHPWGLLGLAAALLVAWQVRSTWAAGAVRRRRPRPRSSGVDDNSRIPAL</sequence>
<keyword evidence="4" id="KW-1185">Reference proteome</keyword>
<gene>
    <name evidence="3" type="ORF">Prubr_73050</name>
</gene>